<sequence>MFISPDRPQVDMVSLQDNVFSFAAPDFAPWLSQLSQINAALFLHQQRLHDMSFNRMSLKSGWPQLAAKPEPHGLPACGSGYYPEGQNTTAGEGQSLPGNHTSRSAISFVSHYATSAELRGVAHPSNANVPVAPELLDSSFWPVVPHGPAALPPFAHGDPTWEHTHQGVNPSVFDYGHYNLGVHTSVLPDTVFRPGEALQNLSLPPMPDRDSSTSSKLYASSDMLEAMVLDDEPDQSWNTSPGTPAGYGGSRCVEVSESDITSSTWAKSERIDEKTVSPNMLKIRQTPTPSSSYESIHTSFLADAHLPEPLVVVNPIPTQAPRLHGTAKKARKLLPDISQRLLLPSNHISRHQQHPAYARSPSPAPRKLTRLRPKSKRDGTPSLPSPPPACSPAMRTQLPAAVPKRGPAKEREPEPVDLSDRTSKDDFLVKQKQLGMTYKEIRRKGGFTEAESTLRGRYRTLTKVREARVRKPEWAEKDLRLLEKAVRSLSHTSNLNNSSKVPWKKVAEYIVAHGGSYHFGNSTCRKRWDDLVREQTALGKTLRQPFFEMIGEFAAGAVSGGGHGYGQGV</sequence>
<reference evidence="4" key="1">
    <citation type="journal article" date="2023" name="Mol. Phylogenet. Evol.">
        <title>Genome-scale phylogeny and comparative genomics of the fungal order Sordariales.</title>
        <authorList>
            <person name="Hensen N."/>
            <person name="Bonometti L."/>
            <person name="Westerberg I."/>
            <person name="Brannstrom I.O."/>
            <person name="Guillou S."/>
            <person name="Cros-Aarteil S."/>
            <person name="Calhoun S."/>
            <person name="Haridas S."/>
            <person name="Kuo A."/>
            <person name="Mondo S."/>
            <person name="Pangilinan J."/>
            <person name="Riley R."/>
            <person name="LaButti K."/>
            <person name="Andreopoulos B."/>
            <person name="Lipzen A."/>
            <person name="Chen C."/>
            <person name="Yan M."/>
            <person name="Daum C."/>
            <person name="Ng V."/>
            <person name="Clum A."/>
            <person name="Steindorff A."/>
            <person name="Ohm R.A."/>
            <person name="Martin F."/>
            <person name="Silar P."/>
            <person name="Natvig D.O."/>
            <person name="Lalanne C."/>
            <person name="Gautier V."/>
            <person name="Ament-Velasquez S.L."/>
            <person name="Kruys A."/>
            <person name="Hutchinson M.I."/>
            <person name="Powell A.J."/>
            <person name="Barry K."/>
            <person name="Miller A.N."/>
            <person name="Grigoriev I.V."/>
            <person name="Debuchy R."/>
            <person name="Gladieux P."/>
            <person name="Hiltunen Thoren M."/>
            <person name="Johannesson H."/>
        </authorList>
    </citation>
    <scope>NUCLEOTIDE SEQUENCE [LARGE SCALE GENOMIC DNA]</scope>
    <source>
        <strain evidence="4">CBS 284.82</strain>
    </source>
</reference>
<accession>A0AAN6P7V8</accession>
<keyword evidence="4" id="KW-1185">Reference proteome</keyword>
<evidence type="ECO:0000256" key="1">
    <source>
        <dbReference type="SAM" id="MobiDB-lite"/>
    </source>
</evidence>
<protein>
    <recommendedName>
        <fullName evidence="2">Myb-like domain-containing protein</fullName>
    </recommendedName>
</protein>
<comment type="caution">
    <text evidence="3">The sequence shown here is derived from an EMBL/GenBank/DDBJ whole genome shotgun (WGS) entry which is preliminary data.</text>
</comment>
<feature type="compositionally biased region" description="Basic and acidic residues" evidence="1">
    <location>
        <begin position="407"/>
        <end position="421"/>
    </location>
</feature>
<dbReference type="Proteomes" id="UP001303115">
    <property type="component" value="Unassembled WGS sequence"/>
</dbReference>
<gene>
    <name evidence="3" type="ORF">C8A01DRAFT_40203</name>
</gene>
<name>A0AAN6P7V8_9PEZI</name>
<organism evidence="3 4">
    <name type="scientific">Parachaetomium inaequale</name>
    <dbReference type="NCBI Taxonomy" id="2588326"/>
    <lineage>
        <taxon>Eukaryota</taxon>
        <taxon>Fungi</taxon>
        <taxon>Dikarya</taxon>
        <taxon>Ascomycota</taxon>
        <taxon>Pezizomycotina</taxon>
        <taxon>Sordariomycetes</taxon>
        <taxon>Sordariomycetidae</taxon>
        <taxon>Sordariales</taxon>
        <taxon>Chaetomiaceae</taxon>
        <taxon>Parachaetomium</taxon>
    </lineage>
</organism>
<evidence type="ECO:0000313" key="4">
    <source>
        <dbReference type="Proteomes" id="UP001303115"/>
    </source>
</evidence>
<feature type="domain" description="Myb-like" evidence="2">
    <location>
        <begin position="466"/>
        <end position="532"/>
    </location>
</feature>
<dbReference type="InterPro" id="IPR001005">
    <property type="entry name" value="SANT/Myb"/>
</dbReference>
<evidence type="ECO:0000259" key="2">
    <source>
        <dbReference type="PROSITE" id="PS50090"/>
    </source>
</evidence>
<feature type="region of interest" description="Disordered" evidence="1">
    <location>
        <begin position="349"/>
        <end position="421"/>
    </location>
</feature>
<proteinExistence type="predicted"/>
<evidence type="ECO:0000313" key="3">
    <source>
        <dbReference type="EMBL" id="KAK4033339.1"/>
    </source>
</evidence>
<dbReference type="EMBL" id="MU854536">
    <property type="protein sequence ID" value="KAK4033339.1"/>
    <property type="molecule type" value="Genomic_DNA"/>
</dbReference>
<dbReference type="PROSITE" id="PS50090">
    <property type="entry name" value="MYB_LIKE"/>
    <property type="match status" value="1"/>
</dbReference>
<dbReference type="AlphaFoldDB" id="A0AAN6P7V8"/>